<keyword evidence="2 7" id="KW-0813">Transport</keyword>
<evidence type="ECO:0000313" key="9">
    <source>
        <dbReference type="EMBL" id="HIZ09765.1"/>
    </source>
</evidence>
<dbReference type="PANTHER" id="PTHR30193:SF37">
    <property type="entry name" value="INNER MEMBRANE ABC TRANSPORTER PERMEASE PROTEIN YCJO"/>
    <property type="match status" value="1"/>
</dbReference>
<reference evidence="9" key="1">
    <citation type="journal article" date="2021" name="PeerJ">
        <title>Extensive microbial diversity within the chicken gut microbiome revealed by metagenomics and culture.</title>
        <authorList>
            <person name="Gilroy R."/>
            <person name="Ravi A."/>
            <person name="Getino M."/>
            <person name="Pursley I."/>
            <person name="Horton D.L."/>
            <person name="Alikhan N.F."/>
            <person name="Baker D."/>
            <person name="Gharbi K."/>
            <person name="Hall N."/>
            <person name="Watson M."/>
            <person name="Adriaenssens E.M."/>
            <person name="Foster-Nyarko E."/>
            <person name="Jarju S."/>
            <person name="Secka A."/>
            <person name="Antonio M."/>
            <person name="Oren A."/>
            <person name="Chaudhuri R.R."/>
            <person name="La Ragione R."/>
            <person name="Hildebrand F."/>
            <person name="Pallen M.J."/>
        </authorList>
    </citation>
    <scope>NUCLEOTIDE SEQUENCE</scope>
    <source>
        <strain evidence="9">CHK192-19661</strain>
    </source>
</reference>
<dbReference type="GO" id="GO:0005886">
    <property type="term" value="C:plasma membrane"/>
    <property type="evidence" value="ECO:0007669"/>
    <property type="project" value="UniProtKB-SubCell"/>
</dbReference>
<sequence>MEETRAAAAAGEPSLAAPVRPSRAGKIRQRKKYLFVYLMLLPAAINFAVFYVAINVNSFVMAFQHPVGIGTDGFIIEYGFENFARLIRELGVPTNDVSVALRNTLYYFITNLLITVPLSYLFSYFLYKKMWGYKFFRIVFFLPSIIPGLVYVSAFREMIGYGGPIDLLWFAMSGEHMPALLSGTSTATSTVVFFCIWTGFGVNLLLYQGAMGRIPEEVIEAGKLDGVGWVREMFQIVSPMIWSTLSTTIILALSKIFTSSGPIVLFDENGSALSTGLWTLSYWIFNQTYSSASMEYPAAISIFFTVLSFPFVILVRWVFSKIDPDVSY</sequence>
<evidence type="ECO:0000256" key="4">
    <source>
        <dbReference type="ARBA" id="ARBA00022692"/>
    </source>
</evidence>
<dbReference type="AlphaFoldDB" id="A0A9D2D7C3"/>
<dbReference type="InterPro" id="IPR000515">
    <property type="entry name" value="MetI-like"/>
</dbReference>
<feature type="transmembrane region" description="Helical" evidence="7">
    <location>
        <begin position="139"/>
        <end position="159"/>
    </location>
</feature>
<dbReference type="GO" id="GO:0055085">
    <property type="term" value="P:transmembrane transport"/>
    <property type="evidence" value="ECO:0007669"/>
    <property type="project" value="InterPro"/>
</dbReference>
<evidence type="ECO:0000256" key="7">
    <source>
        <dbReference type="RuleBase" id="RU363032"/>
    </source>
</evidence>
<feature type="transmembrane region" description="Helical" evidence="7">
    <location>
        <begin position="240"/>
        <end position="257"/>
    </location>
</feature>
<evidence type="ECO:0000256" key="2">
    <source>
        <dbReference type="ARBA" id="ARBA00022448"/>
    </source>
</evidence>
<evidence type="ECO:0000313" key="10">
    <source>
        <dbReference type="Proteomes" id="UP000824025"/>
    </source>
</evidence>
<comment type="subcellular location">
    <subcellularLocation>
        <location evidence="1 7">Cell membrane</location>
        <topology evidence="1 7">Multi-pass membrane protein</topology>
    </subcellularLocation>
</comment>
<dbReference type="EMBL" id="DXCF01000025">
    <property type="protein sequence ID" value="HIZ09765.1"/>
    <property type="molecule type" value="Genomic_DNA"/>
</dbReference>
<evidence type="ECO:0000256" key="5">
    <source>
        <dbReference type="ARBA" id="ARBA00022989"/>
    </source>
</evidence>
<dbReference type="PROSITE" id="PS50928">
    <property type="entry name" value="ABC_TM1"/>
    <property type="match status" value="1"/>
</dbReference>
<feature type="transmembrane region" description="Helical" evidence="7">
    <location>
        <begin position="105"/>
        <end position="127"/>
    </location>
</feature>
<name>A0A9D2D7C3_9FIRM</name>
<evidence type="ECO:0000259" key="8">
    <source>
        <dbReference type="PROSITE" id="PS50928"/>
    </source>
</evidence>
<proteinExistence type="inferred from homology"/>
<dbReference type="SUPFAM" id="SSF161098">
    <property type="entry name" value="MetI-like"/>
    <property type="match status" value="1"/>
</dbReference>
<keyword evidence="6 7" id="KW-0472">Membrane</keyword>
<dbReference type="CDD" id="cd06261">
    <property type="entry name" value="TM_PBP2"/>
    <property type="match status" value="1"/>
</dbReference>
<evidence type="ECO:0000256" key="1">
    <source>
        <dbReference type="ARBA" id="ARBA00004651"/>
    </source>
</evidence>
<dbReference type="InterPro" id="IPR035906">
    <property type="entry name" value="MetI-like_sf"/>
</dbReference>
<feature type="transmembrane region" description="Helical" evidence="7">
    <location>
        <begin position="179"/>
        <end position="206"/>
    </location>
</feature>
<accession>A0A9D2D7C3</accession>
<gene>
    <name evidence="9" type="ORF">H9726_04665</name>
</gene>
<evidence type="ECO:0000256" key="3">
    <source>
        <dbReference type="ARBA" id="ARBA00022475"/>
    </source>
</evidence>
<keyword evidence="4 7" id="KW-0812">Transmembrane</keyword>
<comment type="similarity">
    <text evidence="7">Belongs to the binding-protein-dependent transport system permease family.</text>
</comment>
<dbReference type="PANTHER" id="PTHR30193">
    <property type="entry name" value="ABC TRANSPORTER PERMEASE PROTEIN"/>
    <property type="match status" value="1"/>
</dbReference>
<dbReference type="Pfam" id="PF00528">
    <property type="entry name" value="BPD_transp_1"/>
    <property type="match status" value="1"/>
</dbReference>
<organism evidence="9 10">
    <name type="scientific">Candidatus Borkfalkia avicola</name>
    <dbReference type="NCBI Taxonomy" id="2838503"/>
    <lineage>
        <taxon>Bacteria</taxon>
        <taxon>Bacillati</taxon>
        <taxon>Bacillota</taxon>
        <taxon>Clostridia</taxon>
        <taxon>Christensenellales</taxon>
        <taxon>Christensenellaceae</taxon>
        <taxon>Candidatus Borkfalkia</taxon>
    </lineage>
</organism>
<feature type="transmembrane region" description="Helical" evidence="7">
    <location>
        <begin position="297"/>
        <end position="319"/>
    </location>
</feature>
<evidence type="ECO:0000256" key="6">
    <source>
        <dbReference type="ARBA" id="ARBA00023136"/>
    </source>
</evidence>
<keyword evidence="3" id="KW-1003">Cell membrane</keyword>
<keyword evidence="5 7" id="KW-1133">Transmembrane helix</keyword>
<dbReference type="InterPro" id="IPR051393">
    <property type="entry name" value="ABC_transporter_permease"/>
</dbReference>
<dbReference type="Gene3D" id="1.10.3720.10">
    <property type="entry name" value="MetI-like"/>
    <property type="match status" value="1"/>
</dbReference>
<feature type="domain" description="ABC transmembrane type-1" evidence="8">
    <location>
        <begin position="101"/>
        <end position="315"/>
    </location>
</feature>
<dbReference type="Proteomes" id="UP000824025">
    <property type="component" value="Unassembled WGS sequence"/>
</dbReference>
<protein>
    <submittedName>
        <fullName evidence="9">Sugar ABC transporter permease</fullName>
    </submittedName>
</protein>
<feature type="transmembrane region" description="Helical" evidence="7">
    <location>
        <begin position="33"/>
        <end position="54"/>
    </location>
</feature>
<comment type="caution">
    <text evidence="9">The sequence shown here is derived from an EMBL/GenBank/DDBJ whole genome shotgun (WGS) entry which is preliminary data.</text>
</comment>
<reference evidence="9" key="2">
    <citation type="submission" date="2021-04" db="EMBL/GenBank/DDBJ databases">
        <authorList>
            <person name="Gilroy R."/>
        </authorList>
    </citation>
    <scope>NUCLEOTIDE SEQUENCE</scope>
    <source>
        <strain evidence="9">CHK192-19661</strain>
    </source>
</reference>